<dbReference type="EMBL" id="JBHRZH010000004">
    <property type="protein sequence ID" value="MFC3759776.1"/>
    <property type="molecule type" value="Genomic_DNA"/>
</dbReference>
<name>A0ABV7Y3F2_9ACTN</name>
<dbReference type="Proteomes" id="UP001595699">
    <property type="component" value="Unassembled WGS sequence"/>
</dbReference>
<reference evidence="2" key="1">
    <citation type="journal article" date="2019" name="Int. J. Syst. Evol. Microbiol.">
        <title>The Global Catalogue of Microorganisms (GCM) 10K type strain sequencing project: providing services to taxonomists for standard genome sequencing and annotation.</title>
        <authorList>
            <consortium name="The Broad Institute Genomics Platform"/>
            <consortium name="The Broad Institute Genome Sequencing Center for Infectious Disease"/>
            <person name="Wu L."/>
            <person name="Ma J."/>
        </authorList>
    </citation>
    <scope>NUCLEOTIDE SEQUENCE [LARGE SCALE GENOMIC DNA]</scope>
    <source>
        <strain evidence="2">CGMCC 4.7241</strain>
    </source>
</reference>
<sequence length="93" mass="10425">MVEIEVTFPEDLDGYEGIIESKGCLFGVRAVVDGVVHEVTVYDEVRLMQELRDELQARGSSLIVKMLVVPRVTREEIVQAIRRFARSGFAGSI</sequence>
<organism evidence="1 2">
    <name type="scientific">Tenggerimyces flavus</name>
    <dbReference type="NCBI Taxonomy" id="1708749"/>
    <lineage>
        <taxon>Bacteria</taxon>
        <taxon>Bacillati</taxon>
        <taxon>Actinomycetota</taxon>
        <taxon>Actinomycetes</taxon>
        <taxon>Propionibacteriales</taxon>
        <taxon>Nocardioidaceae</taxon>
        <taxon>Tenggerimyces</taxon>
    </lineage>
</organism>
<accession>A0ABV7Y3F2</accession>
<evidence type="ECO:0000313" key="1">
    <source>
        <dbReference type="EMBL" id="MFC3759776.1"/>
    </source>
</evidence>
<keyword evidence="2" id="KW-1185">Reference proteome</keyword>
<evidence type="ECO:0008006" key="3">
    <source>
        <dbReference type="Google" id="ProtNLM"/>
    </source>
</evidence>
<protein>
    <recommendedName>
        <fullName evidence="3">Thiamine-binding protein domain-containing protein</fullName>
    </recommendedName>
</protein>
<gene>
    <name evidence="1" type="ORF">ACFOUW_02935</name>
</gene>
<proteinExistence type="predicted"/>
<evidence type="ECO:0000313" key="2">
    <source>
        <dbReference type="Proteomes" id="UP001595699"/>
    </source>
</evidence>
<dbReference type="RefSeq" id="WP_205120386.1">
    <property type="nucleotide sequence ID" value="NZ_JAFBCM010000001.1"/>
</dbReference>
<comment type="caution">
    <text evidence="1">The sequence shown here is derived from an EMBL/GenBank/DDBJ whole genome shotgun (WGS) entry which is preliminary data.</text>
</comment>